<protein>
    <submittedName>
        <fullName evidence="1">Unnamed protein product</fullName>
    </submittedName>
</protein>
<comment type="caution">
    <text evidence="1">The sequence shown here is derived from an EMBL/GenBank/DDBJ whole genome shotgun (WGS) entry which is preliminary data.</text>
</comment>
<dbReference type="Proteomes" id="UP001165101">
    <property type="component" value="Unassembled WGS sequence"/>
</dbReference>
<evidence type="ECO:0000313" key="1">
    <source>
        <dbReference type="EMBL" id="GME89696.1"/>
    </source>
</evidence>
<gene>
    <name evidence="1" type="ORF">Cboi01_000151400</name>
</gene>
<name>A0ACB5TJA6_CANBO</name>
<keyword evidence="2" id="KW-1185">Reference proteome</keyword>
<sequence>MALLSNSFSNNIISTLKSTPPVTVLLISLYSILSGIHLVTYSRSPNGVSDLQLVPIDSIFKPWVYITSSFLETTSIDFLLGLIVLYFGSKYCESIWNYSGSIGTNSKIFSESIWFLIVVAIFSNITSVLINILFVDIFGLNPNVLSIPLNYGLLTLLMAFVVVLKQQSPEHSIKLFNGFLKLRIKQLPLLLLILSLTISLLITKSLFPYIPIANSFYISWFYLRYIQVNSLSELLPTSESSSSGENTNGDDASRNISNSSSNSIVRGDASDTFAFIQFFPDFIKPYLKPICRFFYHSSVFLGIIKGFNDDDIESSNLRSIKRFNSRNVSGIDTASNLFSALSFTSNQSQNKPNTDENAKDVAERRRQFALKVLEERVGGSTTAAAADNNPSTST</sequence>
<reference evidence="1" key="1">
    <citation type="submission" date="2023-04" db="EMBL/GenBank/DDBJ databases">
        <title>Candida boidinii NBRC 1967.</title>
        <authorList>
            <person name="Ichikawa N."/>
            <person name="Sato H."/>
            <person name="Tonouchi N."/>
        </authorList>
    </citation>
    <scope>NUCLEOTIDE SEQUENCE</scope>
    <source>
        <strain evidence="1">NBRC 1967</strain>
    </source>
</reference>
<proteinExistence type="predicted"/>
<accession>A0ACB5TJA6</accession>
<evidence type="ECO:0000313" key="2">
    <source>
        <dbReference type="Proteomes" id="UP001165101"/>
    </source>
</evidence>
<organism evidence="1 2">
    <name type="scientific">Candida boidinii</name>
    <name type="common">Yeast</name>
    <dbReference type="NCBI Taxonomy" id="5477"/>
    <lineage>
        <taxon>Eukaryota</taxon>
        <taxon>Fungi</taxon>
        <taxon>Dikarya</taxon>
        <taxon>Ascomycota</taxon>
        <taxon>Saccharomycotina</taxon>
        <taxon>Pichiomycetes</taxon>
        <taxon>Pichiales</taxon>
        <taxon>Pichiaceae</taxon>
        <taxon>Ogataea</taxon>
        <taxon>Ogataea/Candida clade</taxon>
    </lineage>
</organism>
<dbReference type="EMBL" id="BSXV01000572">
    <property type="protein sequence ID" value="GME89696.1"/>
    <property type="molecule type" value="Genomic_DNA"/>
</dbReference>